<keyword evidence="2 3" id="KW-0472">Membrane</keyword>
<feature type="transmembrane region" description="Helical" evidence="3">
    <location>
        <begin position="24"/>
        <end position="43"/>
    </location>
</feature>
<dbReference type="AlphaFoldDB" id="A0A1H0QIH5"/>
<dbReference type="PIRSF" id="PIRSF016661">
    <property type="entry name" value="BioY"/>
    <property type="match status" value="1"/>
</dbReference>
<evidence type="ECO:0000256" key="1">
    <source>
        <dbReference type="ARBA" id="ARBA00010692"/>
    </source>
</evidence>
<feature type="transmembrane region" description="Helical" evidence="3">
    <location>
        <begin position="154"/>
        <end position="180"/>
    </location>
</feature>
<keyword evidence="2" id="KW-1003">Cell membrane</keyword>
<evidence type="ECO:0000256" key="2">
    <source>
        <dbReference type="PIRNR" id="PIRNR016661"/>
    </source>
</evidence>
<organism evidence="4 5">
    <name type="scientific">Microbacterium testaceum (strain StLB037)</name>
    <dbReference type="NCBI Taxonomy" id="979556"/>
    <lineage>
        <taxon>Bacteria</taxon>
        <taxon>Bacillati</taxon>
        <taxon>Actinomycetota</taxon>
        <taxon>Actinomycetes</taxon>
        <taxon>Micrococcales</taxon>
        <taxon>Microbacteriaceae</taxon>
        <taxon>Microbacterium</taxon>
    </lineage>
</organism>
<dbReference type="GO" id="GO:0005886">
    <property type="term" value="C:plasma membrane"/>
    <property type="evidence" value="ECO:0007669"/>
    <property type="project" value="UniProtKB-SubCell"/>
</dbReference>
<dbReference type="EMBL" id="FNJN01000005">
    <property type="protein sequence ID" value="SDP16855.1"/>
    <property type="molecule type" value="Genomic_DNA"/>
</dbReference>
<name>A0A1H0QIH5_MICTS</name>
<comment type="subcellular location">
    <subcellularLocation>
        <location evidence="2">Cell membrane</location>
        <topology evidence="2">Multi-pass membrane protein</topology>
    </subcellularLocation>
</comment>
<dbReference type="RefSeq" id="WP_074695870.1">
    <property type="nucleotide sequence ID" value="NZ_FNJN01000005.1"/>
</dbReference>
<dbReference type="Proteomes" id="UP000186456">
    <property type="component" value="Unassembled WGS sequence"/>
</dbReference>
<dbReference type="InterPro" id="IPR003784">
    <property type="entry name" value="BioY"/>
</dbReference>
<accession>A0A1H0QIH5</accession>
<feature type="transmembrane region" description="Helical" evidence="3">
    <location>
        <begin position="74"/>
        <end position="92"/>
    </location>
</feature>
<gene>
    <name evidence="4" type="ORF">SAMN04487788_2333</name>
</gene>
<feature type="transmembrane region" description="Helical" evidence="3">
    <location>
        <begin position="98"/>
        <end position="116"/>
    </location>
</feature>
<keyword evidence="3" id="KW-1133">Transmembrane helix</keyword>
<protein>
    <recommendedName>
        <fullName evidence="2">Biotin transporter</fullName>
    </recommendedName>
</protein>
<evidence type="ECO:0000256" key="3">
    <source>
        <dbReference type="SAM" id="Phobius"/>
    </source>
</evidence>
<sequence length="198" mass="20488">MSSTLAPRLYLADRWPRTAARDTALVLSGTLLITLSALMTIPLPFTPVPIALSTFTVFFVGAALGSLRGMLSSLLYLLLGAAGAPVFSYGQSGVAFPTFGYIVGFVVAAAVVGRLAGQGAGRKVMSTLLLASVGTVILYVCGVPWLALSLGVDLGMAVMLGVVPFVIGDAIKILALSAVLPGAWKLLAMLEDHHRGTK</sequence>
<comment type="similarity">
    <text evidence="1 2">Belongs to the BioY family.</text>
</comment>
<keyword evidence="2" id="KW-0813">Transport</keyword>
<evidence type="ECO:0000313" key="5">
    <source>
        <dbReference type="Proteomes" id="UP000186456"/>
    </source>
</evidence>
<keyword evidence="3" id="KW-0812">Transmembrane</keyword>
<dbReference type="GO" id="GO:0015225">
    <property type="term" value="F:biotin transmembrane transporter activity"/>
    <property type="evidence" value="ECO:0007669"/>
    <property type="project" value="UniProtKB-UniRule"/>
</dbReference>
<evidence type="ECO:0000313" key="4">
    <source>
        <dbReference type="EMBL" id="SDP16855.1"/>
    </source>
</evidence>
<dbReference type="Gene3D" id="1.10.1760.20">
    <property type="match status" value="1"/>
</dbReference>
<feature type="transmembrane region" description="Helical" evidence="3">
    <location>
        <begin position="128"/>
        <end position="148"/>
    </location>
</feature>
<dbReference type="PANTHER" id="PTHR34295">
    <property type="entry name" value="BIOTIN TRANSPORTER BIOY"/>
    <property type="match status" value="1"/>
</dbReference>
<reference evidence="4 5" key="1">
    <citation type="submission" date="2016-10" db="EMBL/GenBank/DDBJ databases">
        <authorList>
            <person name="de Groot N.N."/>
        </authorList>
    </citation>
    <scope>NUCLEOTIDE SEQUENCE [LARGE SCALE GENOMIC DNA]</scope>
    <source>
        <strain evidence="4 5">StLB037</strain>
    </source>
</reference>
<dbReference type="Pfam" id="PF02632">
    <property type="entry name" value="BioY"/>
    <property type="match status" value="1"/>
</dbReference>
<feature type="transmembrane region" description="Helical" evidence="3">
    <location>
        <begin position="49"/>
        <end position="67"/>
    </location>
</feature>
<dbReference type="PANTHER" id="PTHR34295:SF1">
    <property type="entry name" value="BIOTIN TRANSPORTER BIOY"/>
    <property type="match status" value="1"/>
</dbReference>
<proteinExistence type="inferred from homology"/>